<dbReference type="PANTHER" id="PTHR35174:SF3">
    <property type="entry name" value="BLL7171 PROTEIN"/>
    <property type="match status" value="1"/>
</dbReference>
<dbReference type="InterPro" id="IPR005545">
    <property type="entry name" value="YCII"/>
</dbReference>
<accession>A0ABU0R706</accession>
<protein>
    <recommendedName>
        <fullName evidence="2">YCII-related domain-containing protein</fullName>
    </recommendedName>
</protein>
<dbReference type="SUPFAM" id="SSF54909">
    <property type="entry name" value="Dimeric alpha+beta barrel"/>
    <property type="match status" value="1"/>
</dbReference>
<gene>
    <name evidence="3" type="ORF">QFZ26_001423</name>
</gene>
<sequence length="110" mass="11709">MSKYLILIFQDAAAAQPPGDTVSVRYREFMERHGASLRGGVALENPDTATSIRRDEAGEPIVTDGPFAESKEALGGTFLIEAADLDEALAIAREVPAGIGVEVRPVRLVS</sequence>
<feature type="domain" description="YCII-related" evidence="2">
    <location>
        <begin position="17"/>
        <end position="107"/>
    </location>
</feature>
<name>A0ABU0R706_9MICO</name>
<evidence type="ECO:0000256" key="1">
    <source>
        <dbReference type="ARBA" id="ARBA00007689"/>
    </source>
</evidence>
<dbReference type="Pfam" id="PF03795">
    <property type="entry name" value="YCII"/>
    <property type="match status" value="1"/>
</dbReference>
<comment type="caution">
    <text evidence="3">The sequence shown here is derived from an EMBL/GenBank/DDBJ whole genome shotgun (WGS) entry which is preliminary data.</text>
</comment>
<evidence type="ECO:0000313" key="4">
    <source>
        <dbReference type="Proteomes" id="UP001239083"/>
    </source>
</evidence>
<dbReference type="RefSeq" id="WP_307040647.1">
    <property type="nucleotide sequence ID" value="NZ_JAUSYY010000001.1"/>
</dbReference>
<dbReference type="PANTHER" id="PTHR35174">
    <property type="entry name" value="BLL7171 PROTEIN-RELATED"/>
    <property type="match status" value="1"/>
</dbReference>
<keyword evidence="4" id="KW-1185">Reference proteome</keyword>
<comment type="similarity">
    <text evidence="1">Belongs to the YciI family.</text>
</comment>
<dbReference type="InterPro" id="IPR011008">
    <property type="entry name" value="Dimeric_a/b-barrel"/>
</dbReference>
<proteinExistence type="inferred from homology"/>
<evidence type="ECO:0000313" key="3">
    <source>
        <dbReference type="EMBL" id="MDQ0893868.1"/>
    </source>
</evidence>
<dbReference type="Gene3D" id="3.30.70.1060">
    <property type="entry name" value="Dimeric alpha+beta barrel"/>
    <property type="match status" value="1"/>
</dbReference>
<dbReference type="Proteomes" id="UP001239083">
    <property type="component" value="Unassembled WGS sequence"/>
</dbReference>
<reference evidence="3 4" key="1">
    <citation type="submission" date="2023-07" db="EMBL/GenBank/DDBJ databases">
        <title>Comparative genomics of wheat-associated soil bacteria to identify genetic determinants of phenazine resistance.</title>
        <authorList>
            <person name="Mouncey N."/>
        </authorList>
    </citation>
    <scope>NUCLEOTIDE SEQUENCE [LARGE SCALE GENOMIC DNA]</scope>
    <source>
        <strain evidence="3 4">V3I3</strain>
    </source>
</reference>
<evidence type="ECO:0000259" key="2">
    <source>
        <dbReference type="Pfam" id="PF03795"/>
    </source>
</evidence>
<organism evidence="3 4">
    <name type="scientific">Agromyces ramosus</name>
    <dbReference type="NCBI Taxonomy" id="33879"/>
    <lineage>
        <taxon>Bacteria</taxon>
        <taxon>Bacillati</taxon>
        <taxon>Actinomycetota</taxon>
        <taxon>Actinomycetes</taxon>
        <taxon>Micrococcales</taxon>
        <taxon>Microbacteriaceae</taxon>
        <taxon>Agromyces</taxon>
    </lineage>
</organism>
<dbReference type="EMBL" id="JAUSYY010000001">
    <property type="protein sequence ID" value="MDQ0893868.1"/>
    <property type="molecule type" value="Genomic_DNA"/>
</dbReference>